<dbReference type="SUPFAM" id="SSF52540">
    <property type="entry name" value="P-loop containing nucleoside triphosphate hydrolases"/>
    <property type="match status" value="1"/>
</dbReference>
<name>A0AAE8J4U7_LATSK</name>
<dbReference type="InterPro" id="IPR003439">
    <property type="entry name" value="ABC_transporter-like_ATP-bd"/>
</dbReference>
<dbReference type="AlphaFoldDB" id="A0AAE8J4U7"/>
<dbReference type="EMBL" id="OKRC01000003">
    <property type="protein sequence ID" value="SPE20531.1"/>
    <property type="molecule type" value="Genomic_DNA"/>
</dbReference>
<dbReference type="CDD" id="cd03230">
    <property type="entry name" value="ABC_DR_subfamily_A"/>
    <property type="match status" value="1"/>
</dbReference>
<accession>A0AAE8J4U7</accession>
<evidence type="ECO:0000256" key="1">
    <source>
        <dbReference type="ARBA" id="ARBA00022741"/>
    </source>
</evidence>
<dbReference type="SMART" id="SM00382">
    <property type="entry name" value="AAA"/>
    <property type="match status" value="1"/>
</dbReference>
<dbReference type="Gene3D" id="3.40.50.300">
    <property type="entry name" value="P-loop containing nucleotide triphosphate hydrolases"/>
    <property type="match status" value="1"/>
</dbReference>
<dbReference type="InterPro" id="IPR003593">
    <property type="entry name" value="AAA+_ATPase"/>
</dbReference>
<evidence type="ECO:0000256" key="2">
    <source>
        <dbReference type="ARBA" id="ARBA00022840"/>
    </source>
</evidence>
<dbReference type="PANTHER" id="PTHR43158:SF10">
    <property type="entry name" value="ABC TRANSPORTER ATP-BINDING PROTEIN YTRB"/>
    <property type="match status" value="1"/>
</dbReference>
<evidence type="ECO:0000259" key="3">
    <source>
        <dbReference type="PROSITE" id="PS50893"/>
    </source>
</evidence>
<proteinExistence type="predicted"/>
<keyword evidence="1" id="KW-0547">Nucleotide-binding</keyword>
<protein>
    <submittedName>
        <fullName evidence="4">ABC transporter ATP-binding protein YtrB</fullName>
    </submittedName>
</protein>
<dbReference type="PROSITE" id="PS50893">
    <property type="entry name" value="ABC_TRANSPORTER_2"/>
    <property type="match status" value="1"/>
</dbReference>
<keyword evidence="2 4" id="KW-0067">ATP-binding</keyword>
<gene>
    <name evidence="4" type="primary">ytrB_2</name>
    <name evidence="4" type="ORF">LAS9267_00921</name>
</gene>
<dbReference type="GO" id="GO:0016887">
    <property type="term" value="F:ATP hydrolysis activity"/>
    <property type="evidence" value="ECO:0007669"/>
    <property type="project" value="InterPro"/>
</dbReference>
<dbReference type="GO" id="GO:0005524">
    <property type="term" value="F:ATP binding"/>
    <property type="evidence" value="ECO:0007669"/>
    <property type="project" value="UniProtKB-KW"/>
</dbReference>
<evidence type="ECO:0000313" key="4">
    <source>
        <dbReference type="EMBL" id="SPE20531.1"/>
    </source>
</evidence>
<sequence>MLTINKLHKRIDQKSILEDISFEQEPGEILGLVGRNGAGKSTLLKSIASHYLLDGGQILIDQVSIDEDRRLRTQIFYLDEDHLFFKNLTLLQIGRFYQQAYPQFDENQMTTLLAQYRLPLKQNYRQLSKGMRGLFNIILAISSHARYILLDEPFDGLDVIIRKNVIRLLLDQVGEQQFSLLITSHNLAELEPLIDRTLILKDRTISHDYRLETLRQTARKLQLVLKTNEIPALVKEKGRLLNVSGRVMVVYFPDYTDEIEQELAALDPVLCEALPITLEDVFEANLINEQDYQVFV</sequence>
<dbReference type="Proteomes" id="UP000239650">
    <property type="component" value="Unassembled WGS sequence"/>
</dbReference>
<dbReference type="Pfam" id="PF00005">
    <property type="entry name" value="ABC_tran"/>
    <property type="match status" value="1"/>
</dbReference>
<reference evidence="4 5" key="1">
    <citation type="submission" date="2018-02" db="EMBL/GenBank/DDBJ databases">
        <authorList>
            <person name="Rodrigo-Torres L."/>
            <person name="Arahal R. D."/>
            <person name="Lucena T."/>
        </authorList>
    </citation>
    <scope>NUCLEOTIDE SEQUENCE [LARGE SCALE GENOMIC DNA]</scope>
    <source>
        <strain evidence="4 5">CECT 9267</strain>
    </source>
</reference>
<dbReference type="PANTHER" id="PTHR43158">
    <property type="entry name" value="SKFA PEPTIDE EXPORT ATP-BINDING PROTEIN SKFE"/>
    <property type="match status" value="1"/>
</dbReference>
<feature type="domain" description="ABC transporter" evidence="3">
    <location>
        <begin position="2"/>
        <end position="227"/>
    </location>
</feature>
<evidence type="ECO:0000313" key="5">
    <source>
        <dbReference type="Proteomes" id="UP000239650"/>
    </source>
</evidence>
<comment type="caution">
    <text evidence="4">The sequence shown here is derived from an EMBL/GenBank/DDBJ whole genome shotgun (WGS) entry which is preliminary data.</text>
</comment>
<dbReference type="InterPro" id="IPR027417">
    <property type="entry name" value="P-loop_NTPase"/>
</dbReference>
<organism evidence="4 5">
    <name type="scientific">Latilactobacillus sakei</name>
    <name type="common">Lactobacillus sakei</name>
    <dbReference type="NCBI Taxonomy" id="1599"/>
    <lineage>
        <taxon>Bacteria</taxon>
        <taxon>Bacillati</taxon>
        <taxon>Bacillota</taxon>
        <taxon>Bacilli</taxon>
        <taxon>Lactobacillales</taxon>
        <taxon>Lactobacillaceae</taxon>
        <taxon>Latilactobacillus</taxon>
    </lineage>
</organism>